<keyword evidence="4" id="KW-0472">Membrane</keyword>
<dbReference type="EMBL" id="CP016094">
    <property type="protein sequence ID" value="AOS45616.1"/>
    <property type="molecule type" value="Genomic_DNA"/>
</dbReference>
<dbReference type="SMART" id="SM00091">
    <property type="entry name" value="PAS"/>
    <property type="match status" value="3"/>
</dbReference>
<dbReference type="PRINTS" id="PR00260">
    <property type="entry name" value="CHEMTRNSDUCR"/>
</dbReference>
<dbReference type="RefSeq" id="WP_069962743.1">
    <property type="nucleotide sequence ID" value="NZ_CP016094.1"/>
</dbReference>
<evidence type="ECO:0000256" key="4">
    <source>
        <dbReference type="SAM" id="Phobius"/>
    </source>
</evidence>
<dbReference type="SUPFAM" id="SSF55785">
    <property type="entry name" value="PYP-like sensor domain (PAS domain)"/>
    <property type="match status" value="3"/>
</dbReference>
<dbReference type="InterPro" id="IPR004089">
    <property type="entry name" value="MCPsignal_dom"/>
</dbReference>
<dbReference type="Gene3D" id="3.30.450.20">
    <property type="entry name" value="PAS domain"/>
    <property type="match status" value="3"/>
</dbReference>
<dbReference type="PANTHER" id="PTHR32089:SF112">
    <property type="entry name" value="LYSOZYME-LIKE PROTEIN-RELATED"/>
    <property type="match status" value="1"/>
</dbReference>
<comment type="similarity">
    <text evidence="2">Belongs to the methyl-accepting chemotaxis (MCP) protein family.</text>
</comment>
<dbReference type="GO" id="GO:0007165">
    <property type="term" value="P:signal transduction"/>
    <property type="evidence" value="ECO:0007669"/>
    <property type="project" value="UniProtKB-KW"/>
</dbReference>
<evidence type="ECO:0000256" key="3">
    <source>
        <dbReference type="PROSITE-ProRule" id="PRU00284"/>
    </source>
</evidence>
<reference evidence="9 10" key="1">
    <citation type="submission" date="2016-06" db="EMBL/GenBank/DDBJ databases">
        <title>Three novel species with peptidoglycan cell walls form the new genus Lacunisphaera gen. nov. in the family Opitutaceae of the verrucomicrobial subdivision 4.</title>
        <authorList>
            <person name="Rast P."/>
            <person name="Gloeckner I."/>
            <person name="Jogler M."/>
            <person name="Boedeker C."/>
            <person name="Jeske O."/>
            <person name="Wiegand S."/>
            <person name="Reinhardt R."/>
            <person name="Schumann P."/>
            <person name="Rohde M."/>
            <person name="Spring S."/>
            <person name="Gloeckner F.O."/>
            <person name="Jogler C."/>
        </authorList>
    </citation>
    <scope>NUCLEOTIDE SEQUENCE [LARGE SCALE GENOMIC DNA]</scope>
    <source>
        <strain evidence="9 10">IG16b</strain>
    </source>
</reference>
<feature type="domain" description="PAC" evidence="7">
    <location>
        <begin position="502"/>
        <end position="556"/>
    </location>
</feature>
<dbReference type="InterPro" id="IPR004090">
    <property type="entry name" value="Chemotax_Me-accpt_rcpt"/>
</dbReference>
<dbReference type="NCBIfam" id="TIGR00229">
    <property type="entry name" value="sensory_box"/>
    <property type="match status" value="3"/>
</dbReference>
<dbReference type="InterPro" id="IPR003660">
    <property type="entry name" value="HAMP_dom"/>
</dbReference>
<organism evidence="9 10">
    <name type="scientific">Lacunisphaera limnophila</name>
    <dbReference type="NCBI Taxonomy" id="1838286"/>
    <lineage>
        <taxon>Bacteria</taxon>
        <taxon>Pseudomonadati</taxon>
        <taxon>Verrucomicrobiota</taxon>
        <taxon>Opitutia</taxon>
        <taxon>Opitutales</taxon>
        <taxon>Opitutaceae</taxon>
        <taxon>Lacunisphaera</taxon>
    </lineage>
</organism>
<keyword evidence="4" id="KW-1133">Transmembrane helix</keyword>
<dbReference type="PROSITE" id="PS50111">
    <property type="entry name" value="CHEMOTAXIS_TRANSDUC_2"/>
    <property type="match status" value="1"/>
</dbReference>
<gene>
    <name evidence="9" type="primary">bdlA</name>
    <name evidence="9" type="ORF">Verru16b_02700</name>
</gene>
<dbReference type="Pfam" id="PF00672">
    <property type="entry name" value="HAMP"/>
    <property type="match status" value="1"/>
</dbReference>
<dbReference type="OrthoDB" id="9816309at2"/>
<evidence type="ECO:0000259" key="6">
    <source>
        <dbReference type="PROSITE" id="PS50112"/>
    </source>
</evidence>
<dbReference type="CDD" id="cd18773">
    <property type="entry name" value="PDC1_HK_sensor"/>
    <property type="match status" value="1"/>
</dbReference>
<dbReference type="CDD" id="cd00130">
    <property type="entry name" value="PAS"/>
    <property type="match status" value="3"/>
</dbReference>
<dbReference type="Pfam" id="PF00015">
    <property type="entry name" value="MCPsignal"/>
    <property type="match status" value="1"/>
</dbReference>
<dbReference type="Gene3D" id="1.10.287.950">
    <property type="entry name" value="Methyl-accepting chemotaxis protein"/>
    <property type="match status" value="1"/>
</dbReference>
<dbReference type="STRING" id="1838286.Verru16b_02700"/>
<dbReference type="PANTHER" id="PTHR32089">
    <property type="entry name" value="METHYL-ACCEPTING CHEMOTAXIS PROTEIN MCPB"/>
    <property type="match status" value="1"/>
</dbReference>
<dbReference type="KEGG" id="obg:Verru16b_02700"/>
<keyword evidence="1 3" id="KW-0807">Transducer</keyword>
<dbReference type="InterPro" id="IPR001610">
    <property type="entry name" value="PAC"/>
</dbReference>
<dbReference type="Pfam" id="PF08447">
    <property type="entry name" value="PAS_3"/>
    <property type="match status" value="3"/>
</dbReference>
<dbReference type="PROSITE" id="PS50885">
    <property type="entry name" value="HAMP"/>
    <property type="match status" value="1"/>
</dbReference>
<dbReference type="InterPro" id="IPR013655">
    <property type="entry name" value="PAS_fold_3"/>
</dbReference>
<dbReference type="PATRIC" id="fig|1838286.3.peg.2714"/>
<dbReference type="SUPFAM" id="SSF58104">
    <property type="entry name" value="Methyl-accepting chemotaxis protein (MCP) signaling domain"/>
    <property type="match status" value="1"/>
</dbReference>
<proteinExistence type="inferred from homology"/>
<dbReference type="CDD" id="cd06225">
    <property type="entry name" value="HAMP"/>
    <property type="match status" value="1"/>
</dbReference>
<dbReference type="SMART" id="SM00304">
    <property type="entry name" value="HAMP"/>
    <property type="match status" value="2"/>
</dbReference>
<keyword evidence="4" id="KW-0812">Transmembrane</keyword>
<dbReference type="InterPro" id="IPR035965">
    <property type="entry name" value="PAS-like_dom_sf"/>
</dbReference>
<dbReference type="InterPro" id="IPR000700">
    <property type="entry name" value="PAS-assoc_C"/>
</dbReference>
<sequence>MKLSHKILVPVTLLIVASIGAIYLTVLRMGASLERERSYALLAAASNIQATMDRNLFERYGDVQAFGLNTVAHRDLTNLGEAERAELTTVINNYVKAYGCYVYSFITEPGGRIVAINTVDATDRPLAGITDQLGRSVATTPWFRAVSSGQFTTGKAADGSALLSGTVVTDPAVDELANALYGAKAPAWTMTFTAPIRDNRGNLVGYWHNAFNASMLEEIVASTYRTIKNQELGSAELSVIDRHGNLVIDVDPTETGYEHTRPDDLFKVNFLSTNESAAIAAAKPGSPYSAVVSGRNERMSRSAGTDFIQVGGYARSVPTLGYVGSGFTTFVRAEPAEAFRVAHTLKNTVLIVGVVALALAMALMYFLVRHLVRSVNHVKAAIVALSQGNLSQAIQVSGRDEVAEMARACNATSEGLKRHFKADQVDWIQISELRVQSEMVNQTSIISVSDLKGDIVWCNDKFTEVSQYSREELIGKPHSKVRHPDMAKEVFKELWSTIGRGQTFRGVVKNRKKDGTPYYVDAVIAPVLGDNGKPVKYIGIRYDITASEVERQNAKAILDAINTNYAYIEFDTKGIVQLANDNFLKTLGYTLDEIKGRHHRIFVDPAISGTPTYAQFWADLNAGKSNSDVFKRINKEGKEVWIQAVYAPVLDEVGRVTKIVKIATDITAAKVESTNNDRQLAETNRNQLVIEFDAQGAILTANDNFLRSYGYSLGEIKGQHHRILLDSAQSASAAYGQLWNDLNAGKFITAEYRTVGKGGHEVWIQATYNPRVDVTGKVTRIVLLASDITPRKHAEASLKQTLEAVTTHSQTVASAAEELSATAKQMTEASTASSEQSDVVAAGSEQVSKNVGTVATAAEEMNATIKEIARNAAESARVATAAVKAATDTNTTVTKLGESSNEIGEVIKVITSIAQQTNLLALNATIEAARAGEAGKGFAVVANEVKELARQTAAATEDISRKIEAIQTDTKGAVTAIGDISRIIGQINDIQSTIASAVEEQSATTNEIARNASEAAAGSADMAKNITGISQATRATTEGARNTLSAAQELSKLAADLKAIVDRSHSSGSTQRPPDRVAA</sequence>
<dbReference type="InterPro" id="IPR000014">
    <property type="entry name" value="PAS"/>
</dbReference>
<accession>A0A1D8AXK3</accession>
<dbReference type="Proteomes" id="UP000095228">
    <property type="component" value="Chromosome"/>
</dbReference>
<feature type="domain" description="PAS" evidence="6">
    <location>
        <begin position="550"/>
        <end position="597"/>
    </location>
</feature>
<dbReference type="Gene3D" id="6.10.340.10">
    <property type="match status" value="1"/>
</dbReference>
<dbReference type="SUPFAM" id="SSF158472">
    <property type="entry name" value="HAMP domain-like"/>
    <property type="match status" value="1"/>
</dbReference>
<feature type="domain" description="Methyl-accepting transducer" evidence="5">
    <location>
        <begin position="808"/>
        <end position="1051"/>
    </location>
</feature>
<dbReference type="CDD" id="cd11386">
    <property type="entry name" value="MCP_signal"/>
    <property type="match status" value="1"/>
</dbReference>
<feature type="domain" description="HAMP" evidence="8">
    <location>
        <begin position="369"/>
        <end position="421"/>
    </location>
</feature>
<dbReference type="PROSITE" id="PS50112">
    <property type="entry name" value="PAS"/>
    <property type="match status" value="2"/>
</dbReference>
<evidence type="ECO:0000259" key="7">
    <source>
        <dbReference type="PROSITE" id="PS50113"/>
    </source>
</evidence>
<dbReference type="GO" id="GO:0006935">
    <property type="term" value="P:chemotaxis"/>
    <property type="evidence" value="ECO:0007669"/>
    <property type="project" value="InterPro"/>
</dbReference>
<evidence type="ECO:0000256" key="2">
    <source>
        <dbReference type="ARBA" id="ARBA00029447"/>
    </source>
</evidence>
<evidence type="ECO:0000259" key="5">
    <source>
        <dbReference type="PROSITE" id="PS50111"/>
    </source>
</evidence>
<dbReference type="PROSITE" id="PS50113">
    <property type="entry name" value="PAC"/>
    <property type="match status" value="3"/>
</dbReference>
<evidence type="ECO:0000259" key="8">
    <source>
        <dbReference type="PROSITE" id="PS50885"/>
    </source>
</evidence>
<evidence type="ECO:0000256" key="1">
    <source>
        <dbReference type="ARBA" id="ARBA00023224"/>
    </source>
</evidence>
<evidence type="ECO:0000313" key="10">
    <source>
        <dbReference type="Proteomes" id="UP000095228"/>
    </source>
</evidence>
<feature type="domain" description="PAC" evidence="7">
    <location>
        <begin position="626"/>
        <end position="678"/>
    </location>
</feature>
<dbReference type="SMART" id="SM00283">
    <property type="entry name" value="MA"/>
    <property type="match status" value="1"/>
</dbReference>
<feature type="transmembrane region" description="Helical" evidence="4">
    <location>
        <begin position="6"/>
        <end position="27"/>
    </location>
</feature>
<dbReference type="GO" id="GO:0004888">
    <property type="term" value="F:transmembrane signaling receptor activity"/>
    <property type="evidence" value="ECO:0007669"/>
    <property type="project" value="InterPro"/>
</dbReference>
<dbReference type="GO" id="GO:0016020">
    <property type="term" value="C:membrane"/>
    <property type="evidence" value="ECO:0007669"/>
    <property type="project" value="InterPro"/>
</dbReference>
<dbReference type="SMART" id="SM00086">
    <property type="entry name" value="PAC"/>
    <property type="match status" value="3"/>
</dbReference>
<feature type="domain" description="PAS" evidence="6">
    <location>
        <begin position="431"/>
        <end position="501"/>
    </location>
</feature>
<feature type="domain" description="PAC" evidence="7">
    <location>
        <begin position="748"/>
        <end position="800"/>
    </location>
</feature>
<protein>
    <submittedName>
        <fullName evidence="9">Biofilm dispersion protein BdlA</fullName>
    </submittedName>
</protein>
<keyword evidence="10" id="KW-1185">Reference proteome</keyword>
<name>A0A1D8AXK3_9BACT</name>
<dbReference type="AlphaFoldDB" id="A0A1D8AXK3"/>
<feature type="transmembrane region" description="Helical" evidence="4">
    <location>
        <begin position="349"/>
        <end position="368"/>
    </location>
</feature>
<evidence type="ECO:0000313" key="9">
    <source>
        <dbReference type="EMBL" id="AOS45616.1"/>
    </source>
</evidence>